<protein>
    <submittedName>
        <fullName evidence="4">Mut7-C RNAse domain-containing protein</fullName>
    </submittedName>
</protein>
<sequence length="284" mass="30736">MSEGPDGMFILARLPGVAAAKRDRSGGGSRAGPGGWDAEGVSEQQLSIRFDPQLWLFLPPRRRRAEARPAPWDGTSSLGHVVQSLGVPLTETGTLTVDGRPALPSQRPPAGATVDVPAVRRPQALPLSPPRFLLDVHLGSLARRLRLVGVSARYSNDADDPDLVDLANEEGRILLTQDHGLLKRRNLHLGAYVRGSRPDDQLADVLERFAPPLAPWTRCTACDGPLVPVDKAEIAQQLRPGTRRTYDTFARCSSCGRPYWHGAHTRHLEAVVDAAARVSARSTG</sequence>
<accession>A0ABN3MBM7</accession>
<gene>
    <name evidence="4" type="ORF">GCM10010406_37160</name>
</gene>
<dbReference type="EMBL" id="BAAATA010000023">
    <property type="protein sequence ID" value="GAA2497303.1"/>
    <property type="molecule type" value="Genomic_DNA"/>
</dbReference>
<evidence type="ECO:0000259" key="2">
    <source>
        <dbReference type="Pfam" id="PF01927"/>
    </source>
</evidence>
<evidence type="ECO:0000313" key="4">
    <source>
        <dbReference type="EMBL" id="GAA2497303.1"/>
    </source>
</evidence>
<dbReference type="PANTHER" id="PTHR39081">
    <property type="entry name" value="MUT7-C DOMAIN-CONTAINING PROTEIN"/>
    <property type="match status" value="1"/>
</dbReference>
<dbReference type="Pfam" id="PF01927">
    <property type="entry name" value="Mut7-C"/>
    <property type="match status" value="1"/>
</dbReference>
<feature type="domain" description="Mut7-C RNAse" evidence="2">
    <location>
        <begin position="130"/>
        <end position="271"/>
    </location>
</feature>
<dbReference type="Proteomes" id="UP001501358">
    <property type="component" value="Unassembled WGS sequence"/>
</dbReference>
<dbReference type="Pfam" id="PF14451">
    <property type="entry name" value="Ub-Mut7C"/>
    <property type="match status" value="1"/>
</dbReference>
<feature type="compositionally biased region" description="Gly residues" evidence="1">
    <location>
        <begin position="26"/>
        <end position="37"/>
    </location>
</feature>
<dbReference type="InterPro" id="IPR027798">
    <property type="entry name" value="Ub_Mut7C"/>
</dbReference>
<reference evidence="4 5" key="1">
    <citation type="journal article" date="2019" name="Int. J. Syst. Evol. Microbiol.">
        <title>The Global Catalogue of Microorganisms (GCM) 10K type strain sequencing project: providing services to taxonomists for standard genome sequencing and annotation.</title>
        <authorList>
            <consortium name="The Broad Institute Genomics Platform"/>
            <consortium name="The Broad Institute Genome Sequencing Center for Infectious Disease"/>
            <person name="Wu L."/>
            <person name="Ma J."/>
        </authorList>
    </citation>
    <scope>NUCLEOTIDE SEQUENCE [LARGE SCALE GENOMIC DNA]</scope>
    <source>
        <strain evidence="4 5">JCM 6307</strain>
    </source>
</reference>
<name>A0ABN3MBM7_9ACTN</name>
<feature type="region of interest" description="Disordered" evidence="1">
    <location>
        <begin position="20"/>
        <end position="39"/>
    </location>
</feature>
<evidence type="ECO:0000313" key="5">
    <source>
        <dbReference type="Proteomes" id="UP001501358"/>
    </source>
</evidence>
<dbReference type="InterPro" id="IPR002782">
    <property type="entry name" value="Mut7-C_RNAse_dom"/>
</dbReference>
<organism evidence="4 5">
    <name type="scientific">Streptomyces thermolineatus</name>
    <dbReference type="NCBI Taxonomy" id="44033"/>
    <lineage>
        <taxon>Bacteria</taxon>
        <taxon>Bacillati</taxon>
        <taxon>Actinomycetota</taxon>
        <taxon>Actinomycetes</taxon>
        <taxon>Kitasatosporales</taxon>
        <taxon>Streptomycetaceae</taxon>
        <taxon>Streptomyces</taxon>
    </lineage>
</organism>
<keyword evidence="5" id="KW-1185">Reference proteome</keyword>
<dbReference type="PANTHER" id="PTHR39081:SF1">
    <property type="entry name" value="MUT7-C RNASE DOMAIN-CONTAINING PROTEIN"/>
    <property type="match status" value="1"/>
</dbReference>
<feature type="domain" description="Ubiquitin Mut7-C" evidence="3">
    <location>
        <begin position="46"/>
        <end position="121"/>
    </location>
</feature>
<evidence type="ECO:0000259" key="3">
    <source>
        <dbReference type="Pfam" id="PF14451"/>
    </source>
</evidence>
<evidence type="ECO:0000256" key="1">
    <source>
        <dbReference type="SAM" id="MobiDB-lite"/>
    </source>
</evidence>
<comment type="caution">
    <text evidence="4">The sequence shown here is derived from an EMBL/GenBank/DDBJ whole genome shotgun (WGS) entry which is preliminary data.</text>
</comment>
<proteinExistence type="predicted"/>